<accession>W0A7W2</accession>
<keyword evidence="4" id="KW-0812">Transmembrane</keyword>
<gene>
    <name evidence="6" type="ORF">NX02_07350</name>
</gene>
<dbReference type="KEGG" id="ssan:NX02_07350"/>
<evidence type="ECO:0000313" key="7">
    <source>
        <dbReference type="Proteomes" id="UP000018851"/>
    </source>
</evidence>
<keyword evidence="4" id="KW-0472">Membrane</keyword>
<evidence type="ECO:0000256" key="1">
    <source>
        <dbReference type="ARBA" id="ARBA00005189"/>
    </source>
</evidence>
<dbReference type="eggNOG" id="COG0204">
    <property type="taxonomic scope" value="Bacteria"/>
</dbReference>
<keyword evidence="3" id="KW-0012">Acyltransferase</keyword>
<protein>
    <recommendedName>
        <fullName evidence="5">Phospholipid/glycerol acyltransferase domain-containing protein</fullName>
    </recommendedName>
</protein>
<proteinExistence type="predicted"/>
<dbReference type="PATRIC" id="fig|1123269.5.peg.1426"/>
<keyword evidence="7" id="KW-1185">Reference proteome</keyword>
<dbReference type="AlphaFoldDB" id="W0A7W2"/>
<keyword evidence="2" id="KW-0808">Transferase</keyword>
<dbReference type="InterPro" id="IPR002123">
    <property type="entry name" value="Plipid/glycerol_acylTrfase"/>
</dbReference>
<dbReference type="OrthoDB" id="5290997at2"/>
<feature type="transmembrane region" description="Helical" evidence="4">
    <location>
        <begin position="7"/>
        <end position="29"/>
    </location>
</feature>
<dbReference type="SUPFAM" id="SSF69593">
    <property type="entry name" value="Glycerol-3-phosphate (1)-acyltransferase"/>
    <property type="match status" value="1"/>
</dbReference>
<dbReference type="STRING" id="1123269.NX02_07350"/>
<evidence type="ECO:0000256" key="2">
    <source>
        <dbReference type="ARBA" id="ARBA00022679"/>
    </source>
</evidence>
<dbReference type="RefSeq" id="WP_025291464.1">
    <property type="nucleotide sequence ID" value="NZ_CP006644.1"/>
</dbReference>
<comment type="pathway">
    <text evidence="1">Lipid metabolism.</text>
</comment>
<dbReference type="Proteomes" id="UP000018851">
    <property type="component" value="Chromosome"/>
</dbReference>
<dbReference type="SMART" id="SM00563">
    <property type="entry name" value="PlsC"/>
    <property type="match status" value="1"/>
</dbReference>
<sequence>MIAALRSLLFTLVFYVATVPFVFIALLVGLVDRRWLIAVADAWGRFFIGSAYSLLGIRTRIEGELPDGPVLIALKHEAMYETLRAIPMFDAPAVVMKAELARIPLWGWAARRYGIIPVDRDAGARAMREMLTAAKAAAREGRSVLIFPEGTRVPPGETPPIRAGFAGLYKALGLPVVPIALDSGRLWTRAMTKHPGTITFRVGETIPPGLPRAEVEARVHRAINALNA</sequence>
<dbReference type="EMBL" id="CP006644">
    <property type="protein sequence ID" value="AHE53196.1"/>
    <property type="molecule type" value="Genomic_DNA"/>
</dbReference>
<organism evidence="6 7">
    <name type="scientific">Sphingomonas sanxanigenens DSM 19645 = NX02</name>
    <dbReference type="NCBI Taxonomy" id="1123269"/>
    <lineage>
        <taxon>Bacteria</taxon>
        <taxon>Pseudomonadati</taxon>
        <taxon>Pseudomonadota</taxon>
        <taxon>Alphaproteobacteria</taxon>
        <taxon>Sphingomonadales</taxon>
        <taxon>Sphingomonadaceae</taxon>
        <taxon>Sphingomonas</taxon>
    </lineage>
</organism>
<dbReference type="PANTHER" id="PTHR10434">
    <property type="entry name" value="1-ACYL-SN-GLYCEROL-3-PHOSPHATE ACYLTRANSFERASE"/>
    <property type="match status" value="1"/>
</dbReference>
<dbReference type="HOGENOM" id="CLU_027938_5_1_5"/>
<feature type="domain" description="Phospholipid/glycerol acyltransferase" evidence="5">
    <location>
        <begin position="70"/>
        <end position="184"/>
    </location>
</feature>
<evidence type="ECO:0000256" key="4">
    <source>
        <dbReference type="SAM" id="Phobius"/>
    </source>
</evidence>
<keyword evidence="4" id="KW-1133">Transmembrane helix</keyword>
<name>W0A7W2_9SPHN</name>
<dbReference type="Pfam" id="PF01553">
    <property type="entry name" value="Acyltransferase"/>
    <property type="match status" value="1"/>
</dbReference>
<evidence type="ECO:0000313" key="6">
    <source>
        <dbReference type="EMBL" id="AHE53196.1"/>
    </source>
</evidence>
<dbReference type="GO" id="GO:0006654">
    <property type="term" value="P:phosphatidic acid biosynthetic process"/>
    <property type="evidence" value="ECO:0007669"/>
    <property type="project" value="TreeGrafter"/>
</dbReference>
<dbReference type="GO" id="GO:0003841">
    <property type="term" value="F:1-acylglycerol-3-phosphate O-acyltransferase activity"/>
    <property type="evidence" value="ECO:0007669"/>
    <property type="project" value="TreeGrafter"/>
</dbReference>
<evidence type="ECO:0000256" key="3">
    <source>
        <dbReference type="ARBA" id="ARBA00023315"/>
    </source>
</evidence>
<evidence type="ECO:0000259" key="5">
    <source>
        <dbReference type="SMART" id="SM00563"/>
    </source>
</evidence>
<reference evidence="6 7" key="1">
    <citation type="submission" date="2013-07" db="EMBL/GenBank/DDBJ databases">
        <title>Completed genome of Sphingomonas sanxanigenens NX02.</title>
        <authorList>
            <person name="Ma T."/>
            <person name="Huang H."/>
            <person name="Wu M."/>
            <person name="Li X."/>
            <person name="Li G."/>
        </authorList>
    </citation>
    <scope>NUCLEOTIDE SEQUENCE [LARGE SCALE GENOMIC DNA]</scope>
    <source>
        <strain evidence="6 7">NX02</strain>
    </source>
</reference>
<dbReference type="CDD" id="cd07989">
    <property type="entry name" value="LPLAT_AGPAT-like"/>
    <property type="match status" value="1"/>
</dbReference>
<dbReference type="PANTHER" id="PTHR10434:SF11">
    <property type="entry name" value="1-ACYL-SN-GLYCEROL-3-PHOSPHATE ACYLTRANSFERASE"/>
    <property type="match status" value="1"/>
</dbReference>